<dbReference type="EMBL" id="KN832039">
    <property type="protein sequence ID" value="KIN96851.1"/>
    <property type="molecule type" value="Genomic_DNA"/>
</dbReference>
<name>A0A0C3JGZ2_PISTI</name>
<feature type="compositionally biased region" description="Basic and acidic residues" evidence="1">
    <location>
        <begin position="254"/>
        <end position="264"/>
    </location>
</feature>
<evidence type="ECO:0000256" key="1">
    <source>
        <dbReference type="SAM" id="MobiDB-lite"/>
    </source>
</evidence>
<dbReference type="STRING" id="870435.A0A0C3JGZ2"/>
<dbReference type="HOGENOM" id="CLU_048923_0_0_1"/>
<feature type="region of interest" description="Disordered" evidence="1">
    <location>
        <begin position="111"/>
        <end position="157"/>
    </location>
</feature>
<dbReference type="AlphaFoldDB" id="A0A0C3JGZ2"/>
<accession>A0A0C3JGZ2</accession>
<feature type="region of interest" description="Disordered" evidence="1">
    <location>
        <begin position="36"/>
        <end position="62"/>
    </location>
</feature>
<dbReference type="Proteomes" id="UP000054217">
    <property type="component" value="Unassembled WGS sequence"/>
</dbReference>
<feature type="compositionally biased region" description="Acidic residues" evidence="1">
    <location>
        <begin position="265"/>
        <end position="280"/>
    </location>
</feature>
<evidence type="ECO:0000313" key="3">
    <source>
        <dbReference type="Proteomes" id="UP000054217"/>
    </source>
</evidence>
<reference evidence="2 3" key="1">
    <citation type="submission" date="2014-04" db="EMBL/GenBank/DDBJ databases">
        <authorList>
            <consortium name="DOE Joint Genome Institute"/>
            <person name="Kuo A."/>
            <person name="Kohler A."/>
            <person name="Costa M.D."/>
            <person name="Nagy L.G."/>
            <person name="Floudas D."/>
            <person name="Copeland A."/>
            <person name="Barry K.W."/>
            <person name="Cichocki N."/>
            <person name="Veneault-Fourrey C."/>
            <person name="LaButti K."/>
            <person name="Lindquist E.A."/>
            <person name="Lipzen A."/>
            <person name="Lundell T."/>
            <person name="Morin E."/>
            <person name="Murat C."/>
            <person name="Sun H."/>
            <person name="Tunlid A."/>
            <person name="Henrissat B."/>
            <person name="Grigoriev I.V."/>
            <person name="Hibbett D.S."/>
            <person name="Martin F."/>
            <person name="Nordberg H.P."/>
            <person name="Cantor M.N."/>
            <person name="Hua S.X."/>
        </authorList>
    </citation>
    <scope>NUCLEOTIDE SEQUENCE [LARGE SCALE GENOMIC DNA]</scope>
    <source>
        <strain evidence="2 3">Marx 270</strain>
    </source>
</reference>
<proteinExistence type="predicted"/>
<feature type="compositionally biased region" description="Basic and acidic residues" evidence="1">
    <location>
        <begin position="113"/>
        <end position="144"/>
    </location>
</feature>
<sequence length="280" mass="31345">MSDSRLIITTGNNNEGHAIVNWSQVPDDEIRYDTDDEEEVMKAKSKERKRQKAAEQAQQEEQAWLEAERVVREKAKAKKAAQEAKEKRIYGNKKQVACVWCNLLKGKCQWPGDGKDAEDSSKAEGKVDKGKKWKIDDEGIEARPSKQKQAKTSARPVEVLELNESKAGGSRSHKTSAEHYSGLEEKLECLIDMAGLIANNLASLFELHETTVKNLGHIADMLKSLLNKSYSFRMVVSPLDLGSSELDSDELHEEADWLKAHGKDEEEESSGDDETMAEAE</sequence>
<reference evidence="3" key="2">
    <citation type="submission" date="2015-01" db="EMBL/GenBank/DDBJ databases">
        <title>Evolutionary Origins and Diversification of the Mycorrhizal Mutualists.</title>
        <authorList>
            <consortium name="DOE Joint Genome Institute"/>
            <consortium name="Mycorrhizal Genomics Consortium"/>
            <person name="Kohler A."/>
            <person name="Kuo A."/>
            <person name="Nagy L.G."/>
            <person name="Floudas D."/>
            <person name="Copeland A."/>
            <person name="Barry K.W."/>
            <person name="Cichocki N."/>
            <person name="Veneault-Fourrey C."/>
            <person name="LaButti K."/>
            <person name="Lindquist E.A."/>
            <person name="Lipzen A."/>
            <person name="Lundell T."/>
            <person name="Morin E."/>
            <person name="Murat C."/>
            <person name="Riley R."/>
            <person name="Ohm R."/>
            <person name="Sun H."/>
            <person name="Tunlid A."/>
            <person name="Henrissat B."/>
            <person name="Grigoriev I.V."/>
            <person name="Hibbett D.S."/>
            <person name="Martin F."/>
        </authorList>
    </citation>
    <scope>NUCLEOTIDE SEQUENCE [LARGE SCALE GENOMIC DNA]</scope>
    <source>
        <strain evidence="3">Marx 270</strain>
    </source>
</reference>
<evidence type="ECO:0000313" key="2">
    <source>
        <dbReference type="EMBL" id="KIN96851.1"/>
    </source>
</evidence>
<feature type="region of interest" description="Disordered" evidence="1">
    <location>
        <begin position="243"/>
        <end position="280"/>
    </location>
</feature>
<keyword evidence="3" id="KW-1185">Reference proteome</keyword>
<protein>
    <submittedName>
        <fullName evidence="2">Uncharacterized protein</fullName>
    </submittedName>
</protein>
<dbReference type="InParanoid" id="A0A0C3JGZ2"/>
<gene>
    <name evidence="2" type="ORF">M404DRAFT_32908</name>
</gene>
<organism evidence="2 3">
    <name type="scientific">Pisolithus tinctorius Marx 270</name>
    <dbReference type="NCBI Taxonomy" id="870435"/>
    <lineage>
        <taxon>Eukaryota</taxon>
        <taxon>Fungi</taxon>
        <taxon>Dikarya</taxon>
        <taxon>Basidiomycota</taxon>
        <taxon>Agaricomycotina</taxon>
        <taxon>Agaricomycetes</taxon>
        <taxon>Agaricomycetidae</taxon>
        <taxon>Boletales</taxon>
        <taxon>Sclerodermatineae</taxon>
        <taxon>Pisolithaceae</taxon>
        <taxon>Pisolithus</taxon>
    </lineage>
</organism>